<keyword evidence="2" id="KW-1185">Reference proteome</keyword>
<dbReference type="EMBL" id="QTSX02002256">
    <property type="protein sequence ID" value="KAJ9076695.1"/>
    <property type="molecule type" value="Genomic_DNA"/>
</dbReference>
<proteinExistence type="predicted"/>
<name>A0ACC2TQB6_9FUNG</name>
<sequence length="153" mass="16623">MYPVRGDEDPLVTLIPASQVILPLSPPQNPGHPPPTQVVGLCSLVPPQQDILLALPGTLLHDVLLARSSSPDSMVFLSKLTPEHPKEGTYTLKESIVYQKQANLGPYELVCACHDRASQSPLFGHPGTNKILELIRCTYSWVGITKTIGPLIK</sequence>
<protein>
    <submittedName>
        <fullName evidence="1">Uncharacterized protein</fullName>
    </submittedName>
</protein>
<dbReference type="Proteomes" id="UP001165960">
    <property type="component" value="Unassembled WGS sequence"/>
</dbReference>
<accession>A0ACC2TQB6</accession>
<evidence type="ECO:0000313" key="2">
    <source>
        <dbReference type="Proteomes" id="UP001165960"/>
    </source>
</evidence>
<evidence type="ECO:0000313" key="1">
    <source>
        <dbReference type="EMBL" id="KAJ9076695.1"/>
    </source>
</evidence>
<comment type="caution">
    <text evidence="1">The sequence shown here is derived from an EMBL/GenBank/DDBJ whole genome shotgun (WGS) entry which is preliminary data.</text>
</comment>
<organism evidence="1 2">
    <name type="scientific">Entomophthora muscae</name>
    <dbReference type="NCBI Taxonomy" id="34485"/>
    <lineage>
        <taxon>Eukaryota</taxon>
        <taxon>Fungi</taxon>
        <taxon>Fungi incertae sedis</taxon>
        <taxon>Zoopagomycota</taxon>
        <taxon>Entomophthoromycotina</taxon>
        <taxon>Entomophthoromycetes</taxon>
        <taxon>Entomophthorales</taxon>
        <taxon>Entomophthoraceae</taxon>
        <taxon>Entomophthora</taxon>
    </lineage>
</organism>
<reference evidence="1" key="1">
    <citation type="submission" date="2022-04" db="EMBL/GenBank/DDBJ databases">
        <title>Genome of the entomopathogenic fungus Entomophthora muscae.</title>
        <authorList>
            <person name="Elya C."/>
            <person name="Lovett B.R."/>
            <person name="Lee E."/>
            <person name="Macias A.M."/>
            <person name="Hajek A.E."/>
            <person name="De Bivort B.L."/>
            <person name="Kasson M.T."/>
            <person name="De Fine Licht H.H."/>
            <person name="Stajich J.E."/>
        </authorList>
    </citation>
    <scope>NUCLEOTIDE SEQUENCE</scope>
    <source>
        <strain evidence="1">Berkeley</strain>
    </source>
</reference>
<gene>
    <name evidence="1" type="ORF">DSO57_1023896</name>
</gene>